<dbReference type="GO" id="GO:0015209">
    <property type="term" value="F:cytosine transmembrane transporter activity"/>
    <property type="evidence" value="ECO:0007669"/>
    <property type="project" value="InterPro"/>
</dbReference>
<dbReference type="InterPro" id="IPR001248">
    <property type="entry name" value="Pur-cyt_permease"/>
</dbReference>
<dbReference type="Gene3D" id="1.10.4160.10">
    <property type="entry name" value="Hydantoin permease"/>
    <property type="match status" value="1"/>
</dbReference>
<dbReference type="EMBL" id="BKAR01000033">
    <property type="protein sequence ID" value="GEP85536.1"/>
    <property type="molecule type" value="Genomic_DNA"/>
</dbReference>
<comment type="caution">
    <text evidence="6">The sequence shown here is derived from an EMBL/GenBank/DDBJ whole genome shotgun (WGS) entry which is preliminary data.</text>
</comment>
<keyword evidence="4" id="KW-1133">Transmembrane helix</keyword>
<keyword evidence="5" id="KW-0472">Membrane</keyword>
<dbReference type="OrthoDB" id="9780088at2"/>
<name>A0A239TGI5_9STAP</name>
<dbReference type="InterPro" id="IPR030191">
    <property type="entry name" value="CodB"/>
</dbReference>
<evidence type="ECO:0000256" key="4">
    <source>
        <dbReference type="ARBA" id="ARBA00022989"/>
    </source>
</evidence>
<sequence length="451" mass="49613">MKENTSNGFSKSDNPLESVPNTERQHWTTPAIIFGGLEFTIPVLMVGASLAGSFGLVQVAWITIVAMVVFQWLGNTINGYIGSKTGRPSSVIAKNSFGDSQARFIAGGTIFIVSLGWWALQTAVAGNAISAMFKVNYHEHWILWALITTIAGLLFAIPSIIGYQSMKWTDYLAVPAGLLLVIGGIYFALNNTGLDKLMSWHPKPQMSILAAISLIIGVNVSQWVIAADYTRYAKPTWKDNILIPLGIIAVGIPLFIVGAIMSVGVGDADIVEVMMGLGFPVWGFLILWFATWTSQLVNNYSMGLAFANLLNVNSHRGRQFLTLIGTLIAIGIALAGFLKYFTDFLNLTAIVYPAIAGIMFLDFFLLRDRKWESIKGWNIIATVAMIIGMAVGYYTQYTKPIGLPAIQSLFITMISYYILMRIKAKVKPDAFTPNKWRTDILNNDANKIELE</sequence>
<evidence type="ECO:0000313" key="6">
    <source>
        <dbReference type="EMBL" id="GEP85536.1"/>
    </source>
</evidence>
<evidence type="ECO:0000256" key="2">
    <source>
        <dbReference type="ARBA" id="ARBA00008974"/>
    </source>
</evidence>
<dbReference type="AlphaFoldDB" id="A0A239TGI5"/>
<evidence type="ECO:0000256" key="1">
    <source>
        <dbReference type="ARBA" id="ARBA00004141"/>
    </source>
</evidence>
<dbReference type="RefSeq" id="WP_095102940.1">
    <property type="nucleotide sequence ID" value="NZ_BKAR01000033.1"/>
</dbReference>
<comment type="subcellular location">
    <subcellularLocation>
        <location evidence="1">Membrane</location>
        <topology evidence="1">Multi-pass membrane protein</topology>
    </subcellularLocation>
</comment>
<protein>
    <submittedName>
        <fullName evidence="6">Cytosine permease</fullName>
    </submittedName>
</protein>
<proteinExistence type="inferred from homology"/>
<dbReference type="Proteomes" id="UP000321736">
    <property type="component" value="Unassembled WGS sequence"/>
</dbReference>
<evidence type="ECO:0000313" key="7">
    <source>
        <dbReference type="Proteomes" id="UP000321736"/>
    </source>
</evidence>
<dbReference type="PANTHER" id="PTHR30569">
    <property type="entry name" value="CYTOSINE TRANSPORTER CODB"/>
    <property type="match status" value="1"/>
</dbReference>
<evidence type="ECO:0000256" key="5">
    <source>
        <dbReference type="ARBA" id="ARBA00023136"/>
    </source>
</evidence>
<dbReference type="Pfam" id="PF02133">
    <property type="entry name" value="Transp_cyt_pur"/>
    <property type="match status" value="1"/>
</dbReference>
<gene>
    <name evidence="6" type="ORF">SPI02_21210</name>
</gene>
<accession>A0A239TGI5</accession>
<dbReference type="PANTHER" id="PTHR30569:SF0">
    <property type="entry name" value="CYTOSINE PERMEASE"/>
    <property type="match status" value="1"/>
</dbReference>
<keyword evidence="3" id="KW-0812">Transmembrane</keyword>
<dbReference type="GO" id="GO:0005886">
    <property type="term" value="C:plasma membrane"/>
    <property type="evidence" value="ECO:0007669"/>
    <property type="project" value="TreeGrafter"/>
</dbReference>
<evidence type="ECO:0000256" key="3">
    <source>
        <dbReference type="ARBA" id="ARBA00022692"/>
    </source>
</evidence>
<keyword evidence="7" id="KW-1185">Reference proteome</keyword>
<comment type="similarity">
    <text evidence="2">Belongs to the purine-cytosine permease (2.A.39) family.</text>
</comment>
<organism evidence="6 7">
    <name type="scientific">Staphylococcus piscifermentans</name>
    <dbReference type="NCBI Taxonomy" id="70258"/>
    <lineage>
        <taxon>Bacteria</taxon>
        <taxon>Bacillati</taxon>
        <taxon>Bacillota</taxon>
        <taxon>Bacilli</taxon>
        <taxon>Bacillales</taxon>
        <taxon>Staphylococcaceae</taxon>
        <taxon>Staphylococcus</taxon>
    </lineage>
</organism>
<reference evidence="6 7" key="1">
    <citation type="submission" date="2019-07" db="EMBL/GenBank/DDBJ databases">
        <title>Whole genome shotgun sequence of Staphylococcus piscifermentans NBRC 109625.</title>
        <authorList>
            <person name="Hosoyama A."/>
            <person name="Uohara A."/>
            <person name="Ohji S."/>
            <person name="Ichikawa N."/>
        </authorList>
    </citation>
    <scope>NUCLEOTIDE SEQUENCE [LARGE SCALE GENOMIC DNA]</scope>
    <source>
        <strain evidence="6 7">NBRC 109625</strain>
    </source>
</reference>